<dbReference type="GO" id="GO:0005524">
    <property type="term" value="F:ATP binding"/>
    <property type="evidence" value="ECO:0007669"/>
    <property type="project" value="InterPro"/>
</dbReference>
<dbReference type="InterPro" id="IPR044754">
    <property type="entry name" value="Isw1/2_DEXHc"/>
</dbReference>
<dbReference type="Pfam" id="PF00176">
    <property type="entry name" value="SNF2-rel_dom"/>
    <property type="match status" value="1"/>
</dbReference>
<gene>
    <name evidence="6" type="ORF">AFUS01_LOCUS43238</name>
</gene>
<feature type="domain" description="Helicase ATP-binding" evidence="4">
    <location>
        <begin position="250"/>
        <end position="415"/>
    </location>
</feature>
<evidence type="ECO:0000313" key="6">
    <source>
        <dbReference type="EMBL" id="CAG7833636.1"/>
    </source>
</evidence>
<keyword evidence="2" id="KW-0539">Nucleus</keyword>
<keyword evidence="7" id="KW-1185">Reference proteome</keyword>
<dbReference type="EMBL" id="CAJVCH010569963">
    <property type="protein sequence ID" value="CAG7833636.1"/>
    <property type="molecule type" value="Genomic_DNA"/>
</dbReference>
<proteinExistence type="predicted"/>
<feature type="region of interest" description="Disordered" evidence="3">
    <location>
        <begin position="807"/>
        <end position="835"/>
    </location>
</feature>
<dbReference type="PROSITE" id="PS51192">
    <property type="entry name" value="HELICASE_ATP_BIND_1"/>
    <property type="match status" value="1"/>
</dbReference>
<dbReference type="Pfam" id="PF00271">
    <property type="entry name" value="Helicase_C"/>
    <property type="match status" value="1"/>
</dbReference>
<dbReference type="CDD" id="cd18793">
    <property type="entry name" value="SF2_C_SNF"/>
    <property type="match status" value="1"/>
</dbReference>
<dbReference type="CDD" id="cd17997">
    <property type="entry name" value="DEXHc_SMARCA1_SMARCA5"/>
    <property type="match status" value="1"/>
</dbReference>
<dbReference type="GO" id="GO:0003677">
    <property type="term" value="F:DNA binding"/>
    <property type="evidence" value="ECO:0007669"/>
    <property type="project" value="TreeGrafter"/>
</dbReference>
<dbReference type="SMART" id="SM00487">
    <property type="entry name" value="DEXDc"/>
    <property type="match status" value="1"/>
</dbReference>
<feature type="region of interest" description="Disordered" evidence="3">
    <location>
        <begin position="117"/>
        <end position="140"/>
    </location>
</feature>
<dbReference type="AlphaFoldDB" id="A0A8J2LLS0"/>
<dbReference type="PANTHER" id="PTHR45623">
    <property type="entry name" value="CHROMODOMAIN-HELICASE-DNA-BINDING PROTEIN 3-RELATED-RELATED"/>
    <property type="match status" value="1"/>
</dbReference>
<evidence type="ECO:0000259" key="4">
    <source>
        <dbReference type="PROSITE" id="PS51192"/>
    </source>
</evidence>
<evidence type="ECO:0000259" key="5">
    <source>
        <dbReference type="PROSITE" id="PS51194"/>
    </source>
</evidence>
<dbReference type="FunFam" id="3.40.50.10810:FF:000101">
    <property type="entry name" value="SWI/SNF-related, matrix-associated, actin-dependent regulator of"/>
    <property type="match status" value="1"/>
</dbReference>
<dbReference type="OrthoDB" id="5857104at2759"/>
<feature type="domain" description="Helicase C-terminal" evidence="5">
    <location>
        <begin position="547"/>
        <end position="709"/>
    </location>
</feature>
<dbReference type="PANTHER" id="PTHR45623:SF49">
    <property type="entry name" value="SWI_SNF-RELATED MATRIX-ASSOCIATED ACTIN-DEPENDENT REGULATOR OF CHROMATIN SUBFAMILY A MEMBER 5"/>
    <property type="match status" value="1"/>
</dbReference>
<dbReference type="GO" id="GO:0016887">
    <property type="term" value="F:ATP hydrolysis activity"/>
    <property type="evidence" value="ECO:0007669"/>
    <property type="project" value="TreeGrafter"/>
</dbReference>
<dbReference type="GO" id="GO:0034728">
    <property type="term" value="P:nucleosome organization"/>
    <property type="evidence" value="ECO:0007669"/>
    <property type="project" value="TreeGrafter"/>
</dbReference>
<evidence type="ECO:0000256" key="2">
    <source>
        <dbReference type="ARBA" id="ARBA00023242"/>
    </source>
</evidence>
<organism evidence="6 7">
    <name type="scientific">Allacma fusca</name>
    <dbReference type="NCBI Taxonomy" id="39272"/>
    <lineage>
        <taxon>Eukaryota</taxon>
        <taxon>Metazoa</taxon>
        <taxon>Ecdysozoa</taxon>
        <taxon>Arthropoda</taxon>
        <taxon>Hexapoda</taxon>
        <taxon>Collembola</taxon>
        <taxon>Symphypleona</taxon>
        <taxon>Sminthuridae</taxon>
        <taxon>Allacma</taxon>
    </lineage>
</organism>
<dbReference type="GO" id="GO:0042393">
    <property type="term" value="F:histone binding"/>
    <property type="evidence" value="ECO:0007669"/>
    <property type="project" value="TreeGrafter"/>
</dbReference>
<dbReference type="InterPro" id="IPR001650">
    <property type="entry name" value="Helicase_C-like"/>
</dbReference>
<dbReference type="Proteomes" id="UP000708208">
    <property type="component" value="Unassembled WGS sequence"/>
</dbReference>
<reference evidence="6" key="1">
    <citation type="submission" date="2021-06" db="EMBL/GenBank/DDBJ databases">
        <authorList>
            <person name="Hodson N. C."/>
            <person name="Mongue J. A."/>
            <person name="Jaron S. K."/>
        </authorList>
    </citation>
    <scope>NUCLEOTIDE SEQUENCE</scope>
</reference>
<dbReference type="GO" id="GO:0005634">
    <property type="term" value="C:nucleus"/>
    <property type="evidence" value="ECO:0007669"/>
    <property type="project" value="TreeGrafter"/>
</dbReference>
<dbReference type="PROSITE" id="PS51194">
    <property type="entry name" value="HELICASE_CTER"/>
    <property type="match status" value="1"/>
</dbReference>
<dbReference type="SMART" id="SM00490">
    <property type="entry name" value="HELICc"/>
    <property type="match status" value="1"/>
</dbReference>
<name>A0A8J2LLS0_9HEXA</name>
<evidence type="ECO:0000256" key="3">
    <source>
        <dbReference type="SAM" id="MobiDB-lite"/>
    </source>
</evidence>
<dbReference type="GO" id="GO:0003682">
    <property type="term" value="F:chromatin binding"/>
    <property type="evidence" value="ECO:0007669"/>
    <property type="project" value="TreeGrafter"/>
</dbReference>
<dbReference type="InterPro" id="IPR049730">
    <property type="entry name" value="SNF2/RAD54-like_C"/>
</dbReference>
<dbReference type="InterPro" id="IPR000330">
    <property type="entry name" value="SNF2_N"/>
</dbReference>
<dbReference type="GO" id="GO:0140658">
    <property type="term" value="F:ATP-dependent chromatin remodeler activity"/>
    <property type="evidence" value="ECO:0007669"/>
    <property type="project" value="TreeGrafter"/>
</dbReference>
<evidence type="ECO:0000256" key="1">
    <source>
        <dbReference type="ARBA" id="ARBA00022801"/>
    </source>
</evidence>
<feature type="compositionally biased region" description="Polar residues" evidence="3">
    <location>
        <begin position="117"/>
        <end position="129"/>
    </location>
</feature>
<dbReference type="InterPro" id="IPR014001">
    <property type="entry name" value="Helicase_ATP-bd"/>
</dbReference>
<evidence type="ECO:0000313" key="7">
    <source>
        <dbReference type="Proteomes" id="UP000708208"/>
    </source>
</evidence>
<dbReference type="GO" id="GO:0000785">
    <property type="term" value="C:chromatin"/>
    <property type="evidence" value="ECO:0007669"/>
    <property type="project" value="TreeGrafter"/>
</dbReference>
<accession>A0A8J2LLS0</accession>
<keyword evidence="1" id="KW-0378">Hydrolase</keyword>
<sequence>MFTNYEAVISWELTGRRILSLSEGHSRLRRIFCPKNFERWTKPGHVHVSLTYLDEIQFDMATPLPPGTTLRVSDTDFTEKIEAILNVDSPWRENKSTVQSDDTTGFFEITDDDTFANSVSMDSPPSADTSVEGCDEDSSMPGNSIAEFAAKLETNSAKRFEFLLKQTEIFAHFMPEGNGPIIEKPIMRRSRHGVKSLDCASPVSSKNWEVSSLTTDTTSKTQQEKFTANPPFIKSGEMRDYQIRGLNWLISLYENGINGILADEMGLGKTIQTISMLGYLKNNCNVRGPHLVIAPKSTLCNWMDEIAKWCPTLKGICLIGHKPERKDFINEKLLKTKWDVLVTSYQMILLEAPLFRRYNWRYMVIDEAQRIKNECSKLSEIVRTLNSTNRLLLTGTPLQNNLHELWALLNFLLPDVFNSADDFDAWFDTNKCLGDQTLIDRLHCILRPFLLRRIKSDVEKSLLPKIEKKIYVGISGLQREWYKKVLLKDVDLLNASGSQTGLKMRLQNVLMHLRKVCNHPYLFPGAEPGPPYTTDQHIVESCGKLRVLDKLLVRLKEQGSRVLLFCQMTTMLDIIEDYLEWKKIEFCRIDGNTSHEDRESSIRSFNSKDSTKFIFILSTRAGGLGINLATADVVVLYDSDWNPQVDLQAMDRSHRIGQTKQDRSHRIGQTKQVRVYRLVTESTVEEKVVERAAIKLNLDRKVIQEGRLMNSGEVALKNAEMLKMIRFGADKILTGQGGEVTDEDIETILAYSTEKSDNEDQKLSDVVNFTLENEQTSNNKLQETPTSSKTSSVYMFEGKDYRVLRQQKRQRIEDDENYNFSLPKRERNTPKYFGSLTKRRKVAFNELSPTGVPNASPSPPSS</sequence>
<protein>
    <submittedName>
        <fullName evidence="6">Uncharacterized protein</fullName>
    </submittedName>
</protein>
<comment type="caution">
    <text evidence="6">The sequence shown here is derived from an EMBL/GenBank/DDBJ whole genome shotgun (WGS) entry which is preliminary data.</text>
</comment>